<dbReference type="EC" id="3.1.3.1" evidence="4"/>
<dbReference type="InterPro" id="IPR029052">
    <property type="entry name" value="Metallo-depent_PP-like"/>
</dbReference>
<dbReference type="PROSITE" id="PS51257">
    <property type="entry name" value="PROKAR_LIPOPROTEIN"/>
    <property type="match status" value="1"/>
</dbReference>
<keyword evidence="2" id="KW-0732">Signal</keyword>
<dbReference type="CDD" id="cd07389">
    <property type="entry name" value="MPP_PhoD"/>
    <property type="match status" value="1"/>
</dbReference>
<keyword evidence="4" id="KW-0378">Hydrolase</keyword>
<evidence type="ECO:0000256" key="1">
    <source>
        <dbReference type="SAM" id="MobiDB-lite"/>
    </source>
</evidence>
<dbReference type="InterPro" id="IPR038607">
    <property type="entry name" value="PhoD-like_sf"/>
</dbReference>
<dbReference type="SUPFAM" id="SSF56300">
    <property type="entry name" value="Metallo-dependent phosphatases"/>
    <property type="match status" value="1"/>
</dbReference>
<evidence type="ECO:0000256" key="2">
    <source>
        <dbReference type="SAM" id="SignalP"/>
    </source>
</evidence>
<dbReference type="RefSeq" id="WP_145445443.1">
    <property type="nucleotide sequence ID" value="NZ_CP036280.1"/>
</dbReference>
<evidence type="ECO:0000313" key="5">
    <source>
        <dbReference type="Proteomes" id="UP000320386"/>
    </source>
</evidence>
<dbReference type="Gene3D" id="3.60.21.70">
    <property type="entry name" value="PhoD-like phosphatase"/>
    <property type="match status" value="1"/>
</dbReference>
<dbReference type="Proteomes" id="UP000320386">
    <property type="component" value="Chromosome"/>
</dbReference>
<dbReference type="EMBL" id="CP036280">
    <property type="protein sequence ID" value="QDU71289.1"/>
    <property type="molecule type" value="Genomic_DNA"/>
</dbReference>
<dbReference type="InterPro" id="IPR018946">
    <property type="entry name" value="PhoD-like_MPP"/>
</dbReference>
<feature type="compositionally biased region" description="Low complexity" evidence="1">
    <location>
        <begin position="57"/>
        <end position="89"/>
    </location>
</feature>
<dbReference type="AlphaFoldDB" id="A0A518BWC9"/>
<dbReference type="KEGG" id="mcad:Pan265_11380"/>
<feature type="domain" description="PhoD-like phosphatase metallophosphatase" evidence="3">
    <location>
        <begin position="120"/>
        <end position="348"/>
    </location>
</feature>
<feature type="compositionally biased region" description="Basic and acidic residues" evidence="1">
    <location>
        <begin position="437"/>
        <end position="452"/>
    </location>
</feature>
<reference evidence="4 5" key="1">
    <citation type="submission" date="2019-02" db="EMBL/GenBank/DDBJ databases">
        <title>Deep-cultivation of Planctomycetes and their phenomic and genomic characterization uncovers novel biology.</title>
        <authorList>
            <person name="Wiegand S."/>
            <person name="Jogler M."/>
            <person name="Boedeker C."/>
            <person name="Pinto D."/>
            <person name="Vollmers J."/>
            <person name="Rivas-Marin E."/>
            <person name="Kohn T."/>
            <person name="Peeters S.H."/>
            <person name="Heuer A."/>
            <person name="Rast P."/>
            <person name="Oberbeckmann S."/>
            <person name="Bunk B."/>
            <person name="Jeske O."/>
            <person name="Meyerdierks A."/>
            <person name="Storesund J.E."/>
            <person name="Kallscheuer N."/>
            <person name="Luecker S."/>
            <person name="Lage O.M."/>
            <person name="Pohl T."/>
            <person name="Merkel B.J."/>
            <person name="Hornburger P."/>
            <person name="Mueller R.-W."/>
            <person name="Bruemmer F."/>
            <person name="Labrenz M."/>
            <person name="Spormann A.M."/>
            <person name="Op den Camp H."/>
            <person name="Overmann J."/>
            <person name="Amann R."/>
            <person name="Jetten M.S.M."/>
            <person name="Mascher T."/>
            <person name="Medema M.H."/>
            <person name="Devos D.P."/>
            <person name="Kaster A.-K."/>
            <person name="Ovreas L."/>
            <person name="Rohde M."/>
            <person name="Galperin M.Y."/>
            <person name="Jogler C."/>
        </authorList>
    </citation>
    <scope>NUCLEOTIDE SEQUENCE [LARGE SCALE GENOMIC DNA]</scope>
    <source>
        <strain evidence="4 5">Pan265</strain>
    </source>
</reference>
<accession>A0A518BWC9</accession>
<dbReference type="GO" id="GO:0004035">
    <property type="term" value="F:alkaline phosphatase activity"/>
    <property type="evidence" value="ECO:0007669"/>
    <property type="project" value="UniProtKB-EC"/>
</dbReference>
<organism evidence="4 5">
    <name type="scientific">Mucisphaera calidilacus</name>
    <dbReference type="NCBI Taxonomy" id="2527982"/>
    <lineage>
        <taxon>Bacteria</taxon>
        <taxon>Pseudomonadati</taxon>
        <taxon>Planctomycetota</taxon>
        <taxon>Phycisphaerae</taxon>
        <taxon>Phycisphaerales</taxon>
        <taxon>Phycisphaeraceae</taxon>
        <taxon>Mucisphaera</taxon>
    </lineage>
</organism>
<feature type="chain" id="PRO_5021868566" evidence="2">
    <location>
        <begin position="25"/>
        <end position="452"/>
    </location>
</feature>
<gene>
    <name evidence="4" type="primary">phoD</name>
    <name evidence="4" type="ORF">Pan265_11380</name>
</gene>
<dbReference type="PANTHER" id="PTHR33987:SF1">
    <property type="entry name" value="CALCINEURIN-LIKE METALLO-PHOSPHOESTERASE SUPERFAMILY PROTEIN"/>
    <property type="match status" value="1"/>
</dbReference>
<dbReference type="PANTHER" id="PTHR33987">
    <property type="entry name" value="CALCINEURIN-LIKE METALLO-PHOSPHOESTERASE SUPERFAMILY PROTEIN"/>
    <property type="match status" value="1"/>
</dbReference>
<feature type="signal peptide" evidence="2">
    <location>
        <begin position="1"/>
        <end position="24"/>
    </location>
</feature>
<feature type="region of interest" description="Disordered" evidence="1">
    <location>
        <begin position="428"/>
        <end position="452"/>
    </location>
</feature>
<name>A0A518BWC9_9BACT</name>
<evidence type="ECO:0000313" key="4">
    <source>
        <dbReference type="EMBL" id="QDU71289.1"/>
    </source>
</evidence>
<evidence type="ECO:0000259" key="3">
    <source>
        <dbReference type="Pfam" id="PF09423"/>
    </source>
</evidence>
<proteinExistence type="predicted"/>
<dbReference type="Pfam" id="PF09423">
    <property type="entry name" value="PhoD"/>
    <property type="match status" value="1"/>
</dbReference>
<dbReference type="OrthoDB" id="9815670at2"/>
<protein>
    <submittedName>
        <fullName evidence="4">Alkaline phosphatase D</fullName>
        <ecNumber evidence="4">3.1.3.1</ecNumber>
    </submittedName>
</protein>
<feature type="region of interest" description="Disordered" evidence="1">
    <location>
        <begin position="18"/>
        <end position="109"/>
    </location>
</feature>
<keyword evidence="5" id="KW-1185">Reference proteome</keyword>
<sequence length="452" mass="50617" precursor="true">MRSAVTLIFILTLALTGCSGMPGAETTPESPPAVVDETVTPGPPQEPEQASETAEQPEASSTPVPVVESPAEPTPEPEATSPTPQQSPSNPMGEIDPDDHAIGGYRELPSDRPLTRIAFGSCAREDRPQPIWDAVLAQEPQLFIFAGDNVYADTEDMNAMRAAYSELAARPGFRKLKAATPILATWDDHDYGVNDGGKHYAARAESQQVFLDFWGVPADSARREREGVYHSVIAGPVGQRTQIILLDTRYHRDDLELLPANMRRFGRYAEKDDPDATMLGDEQWEWLAEQLRKPAELRIIVSSIQVVAEEHGWERWAELPWQREKLFETIREARAERVIFLSGDRHHGELSVCHSLGDYPALDLTASGLNQAVRREIDERNHHRIGKPVTVNHLGMINIDWAQEDPIVRLRLIDEQQRNRLDHTINTRGLTFPETGDNTRQHEPHHQPPSDP</sequence>